<gene>
    <name evidence="1" type="primary">pdxJ</name>
    <name evidence="1" type="ORF">SSYM_0909</name>
</gene>
<reference evidence="2" key="1">
    <citation type="journal article" date="2011" name="Genome Biol. Evol.">
        <title>Massive genomic decay in Serratia symbiotica, a recently evolved symbiont of aphids.</title>
        <authorList>
            <person name="Burke G.R."/>
            <person name="Moran N.A."/>
        </authorList>
    </citation>
    <scope>NUCLEOTIDE SEQUENCE [LARGE SCALE GENOMIC DNA]</scope>
    <source>
        <strain evidence="2">Tucson</strain>
    </source>
</reference>
<evidence type="ECO:0000313" key="1">
    <source>
        <dbReference type="EMBL" id="EFW12859.1"/>
    </source>
</evidence>
<feature type="non-terminal residue" evidence="1">
    <location>
        <position position="1"/>
    </location>
</feature>
<protein>
    <submittedName>
        <fullName evidence="1">Pyridoxine 5'-phosphate synthase</fullName>
    </submittedName>
</protein>
<dbReference type="Proteomes" id="UP000013568">
    <property type="component" value="Unassembled WGS sequence"/>
</dbReference>
<sequence length="36" mass="3535">FKGFMSSAGRGSDLGATTGLPSARVISVPASSSVVH</sequence>
<keyword evidence="2" id="KW-1185">Reference proteome</keyword>
<dbReference type="EMBL" id="GL636105">
    <property type="protein sequence ID" value="EFW12859.1"/>
    <property type="molecule type" value="Genomic_DNA"/>
</dbReference>
<evidence type="ECO:0000313" key="2">
    <source>
        <dbReference type="Proteomes" id="UP000013568"/>
    </source>
</evidence>
<accession>E9CL38</accession>
<name>E9CL38_9GAMM</name>
<dbReference type="HOGENOM" id="CLU_3353070_0_0_6"/>
<proteinExistence type="predicted"/>
<dbReference type="AlphaFoldDB" id="E9CL38"/>
<organism evidence="1 2">
    <name type="scientific">Serratia symbiotica str. Tucson</name>
    <dbReference type="NCBI Taxonomy" id="914128"/>
    <lineage>
        <taxon>Bacteria</taxon>
        <taxon>Pseudomonadati</taxon>
        <taxon>Pseudomonadota</taxon>
        <taxon>Gammaproteobacteria</taxon>
        <taxon>Enterobacterales</taxon>
        <taxon>Yersiniaceae</taxon>
        <taxon>Serratia</taxon>
        <taxon>Serratia symbiotica</taxon>
    </lineage>
</organism>